<organism evidence="1 2">
    <name type="scientific">Streptomyces tsukubensis (strain DSM 42081 / NBRC 108919 / NRRL 18488 / 9993)</name>
    <dbReference type="NCBI Taxonomy" id="1114943"/>
    <lineage>
        <taxon>Bacteria</taxon>
        <taxon>Bacillati</taxon>
        <taxon>Actinomycetota</taxon>
        <taxon>Actinomycetes</taxon>
        <taxon>Kitasatosporales</taxon>
        <taxon>Streptomycetaceae</taxon>
        <taxon>Streptomyces</taxon>
    </lineage>
</organism>
<reference evidence="1 2" key="1">
    <citation type="journal article" date="2012" name="J. Bacteriol.">
        <title>Draft genome of Streptomyces tsukubaensis NRRL 18488, the producer of the clinically important immunosuppressant tacrolimus (FK506).</title>
        <authorList>
            <person name="Barreiro C."/>
            <person name="Prieto C."/>
            <person name="Sola-Landa A."/>
            <person name="Solera E."/>
            <person name="Martinez-Castro M."/>
            <person name="Perez-Redondo R."/>
            <person name="Garcia-Estrada C."/>
            <person name="Aparicio J.F."/>
            <person name="Fernandez-Martinez L.T."/>
            <person name="Santos-Aberturas J."/>
            <person name="Salehi-Najafabadi Z."/>
            <person name="Rodriguez-Garcia A."/>
            <person name="Tauch A."/>
            <person name="Martin J.F."/>
        </authorList>
    </citation>
    <scope>NUCLEOTIDE SEQUENCE [LARGE SCALE GENOMIC DNA]</scope>
    <source>
        <strain evidence="2">DSM 42081 / NBRC 108919 / NRRL 18488 / 9993</strain>
    </source>
</reference>
<dbReference type="EMBL" id="CP029159">
    <property type="protein sequence ID" value="QKM68925.1"/>
    <property type="molecule type" value="Genomic_DNA"/>
</dbReference>
<evidence type="ECO:0000313" key="1">
    <source>
        <dbReference type="EMBL" id="QKM68925.1"/>
    </source>
</evidence>
<gene>
    <name evidence="1" type="ORF">STSU_018865</name>
</gene>
<dbReference type="AlphaFoldDB" id="I2N1E9"/>
<accession>I2N1E9</accession>
<dbReference type="RefSeq" id="WP_006348270.1">
    <property type="nucleotide sequence ID" value="NZ_CP029159.1"/>
</dbReference>
<sequence length="84" mass="8304">MTKTKRILTAVALAAGASALSVSAAAANGHHSTQAPQGATSLADGVEAINGGIKDLNQLNQLMEVPNHLAPLIGPVAQVAGALQ</sequence>
<dbReference type="Proteomes" id="UP000005940">
    <property type="component" value="Chromosome"/>
</dbReference>
<proteinExistence type="predicted"/>
<name>I2N1E9_STRT9</name>
<evidence type="ECO:0000313" key="2">
    <source>
        <dbReference type="Proteomes" id="UP000005940"/>
    </source>
</evidence>
<protein>
    <submittedName>
        <fullName evidence="1">Uncharacterized protein</fullName>
    </submittedName>
</protein>
<keyword evidence="2" id="KW-1185">Reference proteome</keyword>